<name>A0A565C2T6_9BRAS</name>
<proteinExistence type="predicted"/>
<evidence type="ECO:0000256" key="1">
    <source>
        <dbReference type="SAM" id="MobiDB-lite"/>
    </source>
</evidence>
<protein>
    <recommendedName>
        <fullName evidence="2">F-box domain-containing protein</fullName>
    </recommendedName>
</protein>
<dbReference type="InterPro" id="IPR001810">
    <property type="entry name" value="F-box_dom"/>
</dbReference>
<dbReference type="SUPFAM" id="SSF52047">
    <property type="entry name" value="RNI-like"/>
    <property type="match status" value="1"/>
</dbReference>
<keyword evidence="4" id="KW-1185">Reference proteome</keyword>
<dbReference type="PANTHER" id="PTHR38926">
    <property type="entry name" value="F-BOX DOMAIN CONTAINING PROTEIN, EXPRESSED"/>
    <property type="match status" value="1"/>
</dbReference>
<dbReference type="OrthoDB" id="2095648at2759"/>
<dbReference type="Gene3D" id="3.80.10.10">
    <property type="entry name" value="Ribonuclease Inhibitor"/>
    <property type="match status" value="1"/>
</dbReference>
<feature type="region of interest" description="Disordered" evidence="1">
    <location>
        <begin position="1"/>
        <end position="21"/>
    </location>
</feature>
<organism evidence="3 4">
    <name type="scientific">Arabis nemorensis</name>
    <dbReference type="NCBI Taxonomy" id="586526"/>
    <lineage>
        <taxon>Eukaryota</taxon>
        <taxon>Viridiplantae</taxon>
        <taxon>Streptophyta</taxon>
        <taxon>Embryophyta</taxon>
        <taxon>Tracheophyta</taxon>
        <taxon>Spermatophyta</taxon>
        <taxon>Magnoliopsida</taxon>
        <taxon>eudicotyledons</taxon>
        <taxon>Gunneridae</taxon>
        <taxon>Pentapetalae</taxon>
        <taxon>rosids</taxon>
        <taxon>malvids</taxon>
        <taxon>Brassicales</taxon>
        <taxon>Brassicaceae</taxon>
        <taxon>Arabideae</taxon>
        <taxon>Arabis</taxon>
    </lineage>
</organism>
<sequence>MASSSSMPPPPLVKDEQSRNWSELPPELTSSIMLRLGAFEILENAQKVCRPWQRVSKDPSLWRKISTDSLLNYIADRSSNLRSLGLEMSYPMTSNGLVNAVAKLPLLEVLELYETWQNLDLKAIGHSCLKLKTLKLNCSGSMPSQFKSDDDDALAIAKSMPELSHLRLIANRLTETGLNAILDNCLHLEHLDLRCCLNINLSRDLEKRCLERFR</sequence>
<dbReference type="SUPFAM" id="SSF81383">
    <property type="entry name" value="F-box domain"/>
    <property type="match status" value="1"/>
</dbReference>
<evidence type="ECO:0000259" key="2">
    <source>
        <dbReference type="PROSITE" id="PS50181"/>
    </source>
</evidence>
<evidence type="ECO:0000313" key="3">
    <source>
        <dbReference type="EMBL" id="VVB07868.1"/>
    </source>
</evidence>
<dbReference type="CDD" id="cd22164">
    <property type="entry name" value="F-box_AtSKIP19-like"/>
    <property type="match status" value="1"/>
</dbReference>
<dbReference type="InterPro" id="IPR032675">
    <property type="entry name" value="LRR_dom_sf"/>
</dbReference>
<gene>
    <name evidence="3" type="ORF">ANE_LOCUS18312</name>
</gene>
<feature type="domain" description="F-box" evidence="2">
    <location>
        <begin position="18"/>
        <end position="65"/>
    </location>
</feature>
<dbReference type="Proteomes" id="UP000489600">
    <property type="component" value="Unassembled WGS sequence"/>
</dbReference>
<comment type="caution">
    <text evidence="3">The sequence shown here is derived from an EMBL/GenBank/DDBJ whole genome shotgun (WGS) entry which is preliminary data.</text>
</comment>
<evidence type="ECO:0000313" key="4">
    <source>
        <dbReference type="Proteomes" id="UP000489600"/>
    </source>
</evidence>
<dbReference type="PROSITE" id="PS50181">
    <property type="entry name" value="FBOX"/>
    <property type="match status" value="1"/>
</dbReference>
<accession>A0A565C2T6</accession>
<dbReference type="PANTHER" id="PTHR38926:SF2">
    <property type="entry name" value="F-BOX_LRR-REPEAT PROTEIN 21-RELATED"/>
    <property type="match status" value="1"/>
</dbReference>
<dbReference type="InterPro" id="IPR036047">
    <property type="entry name" value="F-box-like_dom_sf"/>
</dbReference>
<dbReference type="AlphaFoldDB" id="A0A565C2T6"/>
<dbReference type="Pfam" id="PF12937">
    <property type="entry name" value="F-box-like"/>
    <property type="match status" value="1"/>
</dbReference>
<reference evidence="3" key="1">
    <citation type="submission" date="2019-07" db="EMBL/GenBank/DDBJ databases">
        <authorList>
            <person name="Dittberner H."/>
        </authorList>
    </citation>
    <scope>NUCLEOTIDE SEQUENCE [LARGE SCALE GENOMIC DNA]</scope>
</reference>
<dbReference type="EMBL" id="CABITT030000006">
    <property type="protein sequence ID" value="VVB07868.1"/>
    <property type="molecule type" value="Genomic_DNA"/>
</dbReference>